<sequence>RGHPHRLTHLHPTGDPRENGVVDFLSGVLRVRVVFSSGWIETAELQSRVDGRPCFVVKA</sequence>
<name>A0A426YHA6_ENSVE</name>
<proteinExistence type="predicted"/>
<accession>A0A426YHA6</accession>
<gene>
    <name evidence="1" type="ORF">B296_00041781</name>
</gene>
<reference evidence="1 2" key="1">
    <citation type="journal article" date="2014" name="Agronomy (Basel)">
        <title>A Draft Genome Sequence for Ensete ventricosum, the Drought-Tolerant Tree Against Hunger.</title>
        <authorList>
            <person name="Harrison J."/>
            <person name="Moore K.A."/>
            <person name="Paszkiewicz K."/>
            <person name="Jones T."/>
            <person name="Grant M."/>
            <person name="Ambacheew D."/>
            <person name="Muzemil S."/>
            <person name="Studholme D.J."/>
        </authorList>
    </citation>
    <scope>NUCLEOTIDE SEQUENCE [LARGE SCALE GENOMIC DNA]</scope>
</reference>
<comment type="caution">
    <text evidence="1">The sequence shown here is derived from an EMBL/GenBank/DDBJ whole genome shotgun (WGS) entry which is preliminary data.</text>
</comment>
<dbReference type="Proteomes" id="UP000287651">
    <property type="component" value="Unassembled WGS sequence"/>
</dbReference>
<evidence type="ECO:0000313" key="2">
    <source>
        <dbReference type="Proteomes" id="UP000287651"/>
    </source>
</evidence>
<dbReference type="AlphaFoldDB" id="A0A426YHA6"/>
<dbReference type="EMBL" id="AMZH03012398">
    <property type="protein sequence ID" value="RRT51093.1"/>
    <property type="molecule type" value="Genomic_DNA"/>
</dbReference>
<organism evidence="1 2">
    <name type="scientific">Ensete ventricosum</name>
    <name type="common">Abyssinian banana</name>
    <name type="synonym">Musa ensete</name>
    <dbReference type="NCBI Taxonomy" id="4639"/>
    <lineage>
        <taxon>Eukaryota</taxon>
        <taxon>Viridiplantae</taxon>
        <taxon>Streptophyta</taxon>
        <taxon>Embryophyta</taxon>
        <taxon>Tracheophyta</taxon>
        <taxon>Spermatophyta</taxon>
        <taxon>Magnoliopsida</taxon>
        <taxon>Liliopsida</taxon>
        <taxon>Zingiberales</taxon>
        <taxon>Musaceae</taxon>
        <taxon>Ensete</taxon>
    </lineage>
</organism>
<evidence type="ECO:0000313" key="1">
    <source>
        <dbReference type="EMBL" id="RRT51093.1"/>
    </source>
</evidence>
<protein>
    <submittedName>
        <fullName evidence="1">Uncharacterized protein</fullName>
    </submittedName>
</protein>
<feature type="non-terminal residue" evidence="1">
    <location>
        <position position="1"/>
    </location>
</feature>